<dbReference type="Proteomes" id="UP000192727">
    <property type="component" value="Chromosome"/>
</dbReference>
<accession>A0A1V0UPV6</accession>
<evidence type="ECO:0000313" key="2">
    <source>
        <dbReference type="Proteomes" id="UP000192727"/>
    </source>
</evidence>
<protein>
    <submittedName>
        <fullName evidence="1">Uncharacterized protein</fullName>
    </submittedName>
</protein>
<dbReference type="EMBL" id="CP020557">
    <property type="protein sequence ID" value="ARF67325.1"/>
    <property type="molecule type" value="Genomic_DNA"/>
</dbReference>
<sequence>MKARNPMKVESLAQLPIVVSKDHADYYGCGWSIYVERKGNKLSLHGERYENDKDVLLSKDECLDIVRSQEFVLLTAKGVKSLLEILERNDDIEEFEYPAGGTDDKLFELLDFRSRFSNEAAIIKRRKGEISK</sequence>
<dbReference type="AlphaFoldDB" id="A0A1V0UPV6"/>
<name>A0A1V0UPV6_9BACL</name>
<reference evidence="1 2" key="1">
    <citation type="submission" date="2017-03" db="EMBL/GenBank/DDBJ databases">
        <title>Paenibacillus larvae genome sequencing.</title>
        <authorList>
            <person name="Dingman D.W."/>
        </authorList>
    </citation>
    <scope>NUCLEOTIDE SEQUENCE [LARGE SCALE GENOMIC DNA]</scope>
    <source>
        <strain evidence="1 2">SAG 10367</strain>
    </source>
</reference>
<gene>
    <name evidence="1" type="ORF">B7C51_04985</name>
</gene>
<evidence type="ECO:0000313" key="1">
    <source>
        <dbReference type="EMBL" id="ARF67325.1"/>
    </source>
</evidence>
<proteinExistence type="predicted"/>
<organism evidence="1 2">
    <name type="scientific">Paenibacillus larvae subsp. pulvifaciens</name>
    <dbReference type="NCBI Taxonomy" id="1477"/>
    <lineage>
        <taxon>Bacteria</taxon>
        <taxon>Bacillati</taxon>
        <taxon>Bacillota</taxon>
        <taxon>Bacilli</taxon>
        <taxon>Bacillales</taxon>
        <taxon>Paenibacillaceae</taxon>
        <taxon>Paenibacillus</taxon>
    </lineage>
</organism>